<gene>
    <name evidence="3" type="ORF">LTR84_005826</name>
</gene>
<dbReference type="PANTHER" id="PTHR37544:SF1">
    <property type="entry name" value="PHOSPHORIBOSYLAMINOIMIDAZOLE-SUCCINOCARBOXAMIDE SYNTHASE"/>
    <property type="match status" value="1"/>
</dbReference>
<evidence type="ECO:0000256" key="2">
    <source>
        <dbReference type="SAM" id="Phobius"/>
    </source>
</evidence>
<feature type="region of interest" description="Disordered" evidence="1">
    <location>
        <begin position="65"/>
        <end position="91"/>
    </location>
</feature>
<sequence length="1462" mass="162260">MSNQTGKAMPSYKHARHISSLMKEPLIESTIEDQEPLHPPARPRHASISNSNLIHKHARHISSLMKPLPADASITTTDDSKSEQPSAAQAKSTPLSSIAYSIWPIPHVNYENISGRLSKPFGHHSNYHDLENNSIASSREKIPSVNVTPASSIEGILPLIEDQLGSEWIPRMLRPRFSFTLATSFAGLFLMLELLDILDRKRDGFATSSGIASFVNYLPSMIVVLLALFWEMVLKNLKEVGPWSLMAMRWTRADEGLYSVNYIDTLDFRGFLMSVKLRQFGITLGYTGAILCGALVPFANTLFFTDPIPRMMTTPNSLFRTSQLLVNDTLTGVKASGRNSAAFDPQSFINYMAIQKENFALPTWTIEQRALESFNLTASSSAQLFSREENITLSATTSAFNINVTCDPISWVLSDAVANSNSSLTQTRLVPDLEDLSKANCTIRPQDYPQLSFDPRNLTAWFNYTTCGDYQCPGYSADDSPTNPPNCGDQQSADLRLVLNVWNPEVFDGNLLSLPNESAAIPSLLCKIEMFTDEYHVHVDARKGRLIDIARAPISSRKLSIKNQESIVLKINQYLKQNTEVFGDGPDENDFRFPVEVFLDEPLSEPVFCNPSEYFKNSEMEYFPGAVRPSSDFTTAVGIDRFILMMSQGNNLRIANYAKDITEMQKDMSGLLQGLVSQIVNVEYRYGDAVEMEGLVMVSATIMHLRQVSLRTLQVIMTLMTVITILTSTKLRPRTHLRTDPRSLGAMAMLLSRSDTIEKLLRDTGGLSERSFLSQLSGQYIRTTLEDGRTILELQDSQRYSKMLHSLNKRRDSTPTPWHHTALLLTYRTVLLGAIAFMILILGISWWRSEKTAGIAPTSGEGNHPIIYFIPILLVLLTYAVSAVDGPVQCMQPYIQVAAKSLKPKAGLDFSPITYSPFTTDYRSLKHSRNSLSFLTLGLHLLVPAIKVAVASLLFNALRQSFIPTLVPIDSSLVSNLDTYNLTTLQNSGAQEEILRSRAMTLIQSSAEFLVKTSPVGLVDGLVFSNVTNRISNEEIDSILDTGSDMNIRIPAIQVTPACRFFGTSDYRNMTPSGEVDGNPTIDIICDTGLGLARCPSQAVDRMFTGTSSRNSTDETSYFWNRDSLVGSPNSENTPDSPEIVGSEVFQNVTTFLLAKANQADSTVPGFEITNIASFWCNIKYTAIDINVTVSRPRRAALGIQRTLPLVVKSYDANSITPILDQAAYNISHLNWTNINDLSSLRSIRPLNGRNLLYSIIKRWNPRVTDDDFVKSPRLLAQGGSKVLRYFAAVMIDQSRPFVEAMSAAQSQAAIPEAQVQTARLRLIQSKGTTITLQSLLGALIFCILVMGFGVNSKKITLFKAPSSIGSQIGLVAGSELVRIARDEDIRRKNFGDEITGKIGEDALWRAWDGFLVNLGWWERSQARSVNLARSELEVDTFIRGGNVDRGEKRFGIDVGEAERNP</sequence>
<dbReference type="EMBL" id="JAVRRD010000022">
    <property type="protein sequence ID" value="KAK5048156.1"/>
    <property type="molecule type" value="Genomic_DNA"/>
</dbReference>
<keyword evidence="2" id="KW-0472">Membrane</keyword>
<dbReference type="RefSeq" id="XP_064703614.1">
    <property type="nucleotide sequence ID" value="XM_064849390.1"/>
</dbReference>
<dbReference type="InterPro" id="IPR021840">
    <property type="entry name" value="DUF3433"/>
</dbReference>
<proteinExistence type="predicted"/>
<keyword evidence="2" id="KW-1133">Transmembrane helix</keyword>
<evidence type="ECO:0000313" key="3">
    <source>
        <dbReference type="EMBL" id="KAK5048156.1"/>
    </source>
</evidence>
<feature type="transmembrane region" description="Helical" evidence="2">
    <location>
        <begin position="283"/>
        <end position="304"/>
    </location>
</feature>
<feature type="transmembrane region" description="Helical" evidence="2">
    <location>
        <begin position="825"/>
        <end position="846"/>
    </location>
</feature>
<dbReference type="Pfam" id="PF11915">
    <property type="entry name" value="DUF3433"/>
    <property type="match status" value="1"/>
</dbReference>
<feature type="transmembrane region" description="Helical" evidence="2">
    <location>
        <begin position="866"/>
        <end position="884"/>
    </location>
</feature>
<organism evidence="3 4">
    <name type="scientific">Exophiala bonariae</name>
    <dbReference type="NCBI Taxonomy" id="1690606"/>
    <lineage>
        <taxon>Eukaryota</taxon>
        <taxon>Fungi</taxon>
        <taxon>Dikarya</taxon>
        <taxon>Ascomycota</taxon>
        <taxon>Pezizomycotina</taxon>
        <taxon>Eurotiomycetes</taxon>
        <taxon>Chaetothyriomycetidae</taxon>
        <taxon>Chaetothyriales</taxon>
        <taxon>Herpotrichiellaceae</taxon>
        <taxon>Exophiala</taxon>
    </lineage>
</organism>
<feature type="transmembrane region" description="Helical" evidence="2">
    <location>
        <begin position="177"/>
        <end position="198"/>
    </location>
</feature>
<evidence type="ECO:0000313" key="4">
    <source>
        <dbReference type="Proteomes" id="UP001358417"/>
    </source>
</evidence>
<accession>A0AAV9N2B3</accession>
<keyword evidence="4" id="KW-1185">Reference proteome</keyword>
<name>A0AAV9N2B3_9EURO</name>
<dbReference type="PANTHER" id="PTHR37544">
    <property type="entry name" value="SPRAY-RELATED"/>
    <property type="match status" value="1"/>
</dbReference>
<evidence type="ECO:0000256" key="1">
    <source>
        <dbReference type="SAM" id="MobiDB-lite"/>
    </source>
</evidence>
<feature type="transmembrane region" description="Helical" evidence="2">
    <location>
        <begin position="1331"/>
        <end position="1351"/>
    </location>
</feature>
<dbReference type="Proteomes" id="UP001358417">
    <property type="component" value="Unassembled WGS sequence"/>
</dbReference>
<feature type="transmembrane region" description="Helical" evidence="2">
    <location>
        <begin position="932"/>
        <end position="955"/>
    </location>
</feature>
<comment type="caution">
    <text evidence="3">The sequence shown here is derived from an EMBL/GenBank/DDBJ whole genome shotgun (WGS) entry which is preliminary data.</text>
</comment>
<feature type="transmembrane region" description="Helical" evidence="2">
    <location>
        <begin position="210"/>
        <end position="230"/>
    </location>
</feature>
<protein>
    <submittedName>
        <fullName evidence="3">Uncharacterized protein</fullName>
    </submittedName>
</protein>
<keyword evidence="2" id="KW-0812">Transmembrane</keyword>
<reference evidence="3 4" key="1">
    <citation type="submission" date="2023-08" db="EMBL/GenBank/DDBJ databases">
        <title>Black Yeasts Isolated from many extreme environments.</title>
        <authorList>
            <person name="Coleine C."/>
            <person name="Stajich J.E."/>
            <person name="Selbmann L."/>
        </authorList>
    </citation>
    <scope>NUCLEOTIDE SEQUENCE [LARGE SCALE GENOMIC DNA]</scope>
    <source>
        <strain evidence="3 4">CCFEE 5792</strain>
    </source>
</reference>
<dbReference type="GeneID" id="89974000"/>
<feature type="compositionally biased region" description="Polar residues" evidence="1">
    <location>
        <begin position="73"/>
        <end position="91"/>
    </location>
</feature>